<name>A0A6B2L252_9EUKA</name>
<dbReference type="SUPFAM" id="SSF50370">
    <property type="entry name" value="Ricin B-like lectins"/>
    <property type="match status" value="1"/>
</dbReference>
<keyword evidence="5 8" id="KW-0378">Hydrolase</keyword>
<evidence type="ECO:0000256" key="9">
    <source>
        <dbReference type="SAM" id="SignalP"/>
    </source>
</evidence>
<accession>A0A6B2L252</accession>
<comment type="catalytic activity">
    <reaction evidence="1 8">
        <text>Hydrolysis of terminal, non-reducing alpha-D-galactose residues in alpha-D-galactosides, including galactose oligosaccharides, galactomannans and galactolipids.</text>
        <dbReference type="EC" id="3.2.1.22"/>
    </reaction>
</comment>
<proteinExistence type="inferred from homology"/>
<dbReference type="InterPro" id="IPR002241">
    <property type="entry name" value="Glyco_hydro_27"/>
</dbReference>
<dbReference type="SUPFAM" id="SSF51011">
    <property type="entry name" value="Glycosyl hydrolase domain"/>
    <property type="match status" value="1"/>
</dbReference>
<evidence type="ECO:0000256" key="7">
    <source>
        <dbReference type="ARBA" id="ARBA00023295"/>
    </source>
</evidence>
<dbReference type="PROSITE" id="PS50231">
    <property type="entry name" value="RICIN_B_LECTIN"/>
    <property type="match status" value="1"/>
</dbReference>
<dbReference type="InterPro" id="IPR035992">
    <property type="entry name" value="Ricin_B-like_lectins"/>
</dbReference>
<evidence type="ECO:0000256" key="6">
    <source>
        <dbReference type="ARBA" id="ARBA00023157"/>
    </source>
</evidence>
<dbReference type="InterPro" id="IPR041233">
    <property type="entry name" value="Melibiase_C"/>
</dbReference>
<dbReference type="PANTHER" id="PTHR11452:SF75">
    <property type="entry name" value="ALPHA-GALACTOSIDASE MEL1"/>
    <property type="match status" value="1"/>
</dbReference>
<dbReference type="GO" id="GO:0005975">
    <property type="term" value="P:carbohydrate metabolic process"/>
    <property type="evidence" value="ECO:0007669"/>
    <property type="project" value="InterPro"/>
</dbReference>
<dbReference type="PROSITE" id="PS00512">
    <property type="entry name" value="ALPHA_GALACTOSIDASE"/>
    <property type="match status" value="1"/>
</dbReference>
<evidence type="ECO:0000259" key="10">
    <source>
        <dbReference type="SMART" id="SM00458"/>
    </source>
</evidence>
<dbReference type="Gene3D" id="2.60.40.1180">
    <property type="entry name" value="Golgi alpha-mannosidase II"/>
    <property type="match status" value="1"/>
</dbReference>
<keyword evidence="7 8" id="KW-0326">Glycosidase</keyword>
<comment type="similarity">
    <text evidence="2 8">Belongs to the glycosyl hydrolase 27 family.</text>
</comment>
<dbReference type="PRINTS" id="PR00740">
    <property type="entry name" value="GLHYDRLASE27"/>
</dbReference>
<dbReference type="Gene3D" id="3.20.20.70">
    <property type="entry name" value="Aldolase class I"/>
    <property type="match status" value="1"/>
</dbReference>
<dbReference type="PANTHER" id="PTHR11452">
    <property type="entry name" value="ALPHA-GALACTOSIDASE/ALPHA-N-ACETYLGALACTOSAMINIDASE"/>
    <property type="match status" value="1"/>
</dbReference>
<dbReference type="InterPro" id="IPR000111">
    <property type="entry name" value="Glyco_hydro_27/36_CS"/>
</dbReference>
<dbReference type="InterPro" id="IPR000772">
    <property type="entry name" value="Ricin_B_lectin"/>
</dbReference>
<keyword evidence="4 9" id="KW-0732">Signal</keyword>
<evidence type="ECO:0000256" key="2">
    <source>
        <dbReference type="ARBA" id="ARBA00009743"/>
    </source>
</evidence>
<feature type="signal peptide" evidence="9">
    <location>
        <begin position="1"/>
        <end position="19"/>
    </location>
</feature>
<evidence type="ECO:0000256" key="3">
    <source>
        <dbReference type="ARBA" id="ARBA00012755"/>
    </source>
</evidence>
<dbReference type="SMART" id="SM00458">
    <property type="entry name" value="RICIN"/>
    <property type="match status" value="1"/>
</dbReference>
<dbReference type="InterPro" id="IPR017853">
    <property type="entry name" value="GH"/>
</dbReference>
<evidence type="ECO:0000313" key="11">
    <source>
        <dbReference type="EMBL" id="NDV30985.1"/>
    </source>
</evidence>
<evidence type="ECO:0000256" key="4">
    <source>
        <dbReference type="ARBA" id="ARBA00022729"/>
    </source>
</evidence>
<dbReference type="EMBL" id="GIBP01002016">
    <property type="protein sequence ID" value="NDV30985.1"/>
    <property type="molecule type" value="Transcribed_RNA"/>
</dbReference>
<dbReference type="FunFam" id="2.60.40.1180:FF:000008">
    <property type="entry name" value="Alpha-galactosidase"/>
    <property type="match status" value="1"/>
</dbReference>
<dbReference type="CDD" id="cd14792">
    <property type="entry name" value="GH27"/>
    <property type="match status" value="1"/>
</dbReference>
<dbReference type="FunFam" id="3.20.20.70:FF:000093">
    <property type="entry name" value="Alpha-galactosidase"/>
    <property type="match status" value="1"/>
</dbReference>
<evidence type="ECO:0000256" key="1">
    <source>
        <dbReference type="ARBA" id="ARBA00001255"/>
    </source>
</evidence>
<dbReference type="Pfam" id="PF17801">
    <property type="entry name" value="Melibiase_C"/>
    <property type="match status" value="1"/>
</dbReference>
<sequence>MKMAPQLLLLAFLIGTVWSLPNGLGLTPQMGWNSWNHFGCGINGQLIHDTITALASSPLKQAGYVFVNMDDCWAASRDSNGVIVPDPGFPDGIKPLADYAHSLGLKFGLYSDAGTNTCAGRPGSLGHEKTDADTYASWGVDYLKYDNCNTDGTTPETRYPVMRDALNATGRAIFYSMCEWGVDNPALWAPEVGNSWRTTGDISNSWQSMLSNIDQNDHWWQYAKPGAWNDPDMLEIGNGALSYDESVAHFSLWALAKAPLLIGCDITQLSSDTLKILTAPEVIAVNQDPLGVQGHKVRSTSSGSGASNVVVSPCSSQDTQLWDIPGDGSIRHRKTGLCLDVYDCQTAAGTPVEIYSCHIGDNSSCAQSTNQLWKFNSDGSITSVMDGQCLDIYNFEGPNVETWPCNGGKNQKWAYSAGTLVSQEGTCLDVQGDLDVWAGPLEDGSHAVVLLNRSPSVQNITLLWSDIQLPQGQQATVRDLWARADLGTFTNSWSSMVPSHGAAMVKVSTN</sequence>
<dbReference type="Pfam" id="PF16499">
    <property type="entry name" value="Melibiase_2"/>
    <property type="match status" value="1"/>
</dbReference>
<feature type="chain" id="PRO_5025549764" description="Alpha-galactosidase" evidence="9">
    <location>
        <begin position="20"/>
        <end position="510"/>
    </location>
</feature>
<reference evidence="11" key="1">
    <citation type="journal article" date="2020" name="J. Eukaryot. Microbiol.">
        <title>De novo Sequencing, Assembly and Annotation of the Transcriptome for the Free-Living Testate Amoeba Arcella intermedia.</title>
        <authorList>
            <person name="Ribeiro G.M."/>
            <person name="Porfirio-Sousa A.L."/>
            <person name="Maurer-Alcala X.X."/>
            <person name="Katz L.A."/>
            <person name="Lahr D.J.G."/>
        </authorList>
    </citation>
    <scope>NUCLEOTIDE SEQUENCE</scope>
</reference>
<evidence type="ECO:0000256" key="5">
    <source>
        <dbReference type="ARBA" id="ARBA00022801"/>
    </source>
</evidence>
<dbReference type="SUPFAM" id="SSF51445">
    <property type="entry name" value="(Trans)glycosidases"/>
    <property type="match status" value="1"/>
</dbReference>
<dbReference type="Pfam" id="PF00652">
    <property type="entry name" value="Ricin_B_lectin"/>
    <property type="match status" value="1"/>
</dbReference>
<dbReference type="InterPro" id="IPR013785">
    <property type="entry name" value="Aldolase_TIM"/>
</dbReference>
<dbReference type="GO" id="GO:0004557">
    <property type="term" value="F:alpha-galactosidase activity"/>
    <property type="evidence" value="ECO:0007669"/>
    <property type="project" value="UniProtKB-EC"/>
</dbReference>
<keyword evidence="6 8" id="KW-1015">Disulfide bond</keyword>
<organism evidence="11">
    <name type="scientific">Arcella intermedia</name>
    <dbReference type="NCBI Taxonomy" id="1963864"/>
    <lineage>
        <taxon>Eukaryota</taxon>
        <taxon>Amoebozoa</taxon>
        <taxon>Tubulinea</taxon>
        <taxon>Elardia</taxon>
        <taxon>Arcellinida</taxon>
        <taxon>Sphaerothecina</taxon>
        <taxon>Arcellidae</taxon>
        <taxon>Arcella</taxon>
    </lineage>
</organism>
<dbReference type="InterPro" id="IPR013780">
    <property type="entry name" value="Glyco_hydro_b"/>
</dbReference>
<dbReference type="Gene3D" id="2.80.10.50">
    <property type="match status" value="2"/>
</dbReference>
<protein>
    <recommendedName>
        <fullName evidence="3 8">Alpha-galactosidase</fullName>
        <ecNumber evidence="3 8">3.2.1.22</ecNumber>
    </recommendedName>
    <alternativeName>
        <fullName evidence="8">Melibiase</fullName>
    </alternativeName>
</protein>
<dbReference type="AlphaFoldDB" id="A0A6B2L252"/>
<evidence type="ECO:0000256" key="8">
    <source>
        <dbReference type="RuleBase" id="RU361168"/>
    </source>
</evidence>
<dbReference type="EC" id="3.2.1.22" evidence="3 8"/>
<dbReference type="CDD" id="cd00161">
    <property type="entry name" value="beta-trefoil_Ricin-like"/>
    <property type="match status" value="1"/>
</dbReference>
<feature type="domain" description="Ricin B lectin" evidence="10">
    <location>
        <begin position="288"/>
        <end position="416"/>
    </location>
</feature>